<name>A0ABR2LX52_9ASPA</name>
<keyword evidence="1" id="KW-0732">Signal</keyword>
<feature type="chain" id="PRO_5045600645" evidence="1">
    <location>
        <begin position="32"/>
        <end position="148"/>
    </location>
</feature>
<organism evidence="2 3">
    <name type="scientific">Platanthera guangdongensis</name>
    <dbReference type="NCBI Taxonomy" id="2320717"/>
    <lineage>
        <taxon>Eukaryota</taxon>
        <taxon>Viridiplantae</taxon>
        <taxon>Streptophyta</taxon>
        <taxon>Embryophyta</taxon>
        <taxon>Tracheophyta</taxon>
        <taxon>Spermatophyta</taxon>
        <taxon>Magnoliopsida</taxon>
        <taxon>Liliopsida</taxon>
        <taxon>Asparagales</taxon>
        <taxon>Orchidaceae</taxon>
        <taxon>Orchidoideae</taxon>
        <taxon>Orchideae</taxon>
        <taxon>Orchidinae</taxon>
        <taxon>Platanthera</taxon>
    </lineage>
</organism>
<protein>
    <submittedName>
        <fullName evidence="2">Villin-4</fullName>
    </submittedName>
</protein>
<accession>A0ABR2LX52</accession>
<keyword evidence="3" id="KW-1185">Reference proteome</keyword>
<evidence type="ECO:0000256" key="1">
    <source>
        <dbReference type="SAM" id="SignalP"/>
    </source>
</evidence>
<comment type="caution">
    <text evidence="2">The sequence shown here is derived from an EMBL/GenBank/DDBJ whole genome shotgun (WGS) entry which is preliminary data.</text>
</comment>
<evidence type="ECO:0000313" key="3">
    <source>
        <dbReference type="Proteomes" id="UP001412067"/>
    </source>
</evidence>
<dbReference type="Proteomes" id="UP001412067">
    <property type="component" value="Unassembled WGS sequence"/>
</dbReference>
<reference evidence="2 3" key="1">
    <citation type="journal article" date="2022" name="Nat. Plants">
        <title>Genomes of leafy and leafless Platanthera orchids illuminate the evolution of mycoheterotrophy.</title>
        <authorList>
            <person name="Li M.H."/>
            <person name="Liu K.W."/>
            <person name="Li Z."/>
            <person name="Lu H.C."/>
            <person name="Ye Q.L."/>
            <person name="Zhang D."/>
            <person name="Wang J.Y."/>
            <person name="Li Y.F."/>
            <person name="Zhong Z.M."/>
            <person name="Liu X."/>
            <person name="Yu X."/>
            <person name="Liu D.K."/>
            <person name="Tu X.D."/>
            <person name="Liu B."/>
            <person name="Hao Y."/>
            <person name="Liao X.Y."/>
            <person name="Jiang Y.T."/>
            <person name="Sun W.H."/>
            <person name="Chen J."/>
            <person name="Chen Y.Q."/>
            <person name="Ai Y."/>
            <person name="Zhai J.W."/>
            <person name="Wu S.S."/>
            <person name="Zhou Z."/>
            <person name="Hsiao Y.Y."/>
            <person name="Wu W.L."/>
            <person name="Chen Y.Y."/>
            <person name="Lin Y.F."/>
            <person name="Hsu J.L."/>
            <person name="Li C.Y."/>
            <person name="Wang Z.W."/>
            <person name="Zhao X."/>
            <person name="Zhong W.Y."/>
            <person name="Ma X.K."/>
            <person name="Ma L."/>
            <person name="Huang J."/>
            <person name="Chen G.Z."/>
            <person name="Huang M.Z."/>
            <person name="Huang L."/>
            <person name="Peng D.H."/>
            <person name="Luo Y.B."/>
            <person name="Zou S.Q."/>
            <person name="Chen S.P."/>
            <person name="Lan S."/>
            <person name="Tsai W.C."/>
            <person name="Van de Peer Y."/>
            <person name="Liu Z.J."/>
        </authorList>
    </citation>
    <scope>NUCLEOTIDE SEQUENCE [LARGE SCALE GENOMIC DNA]</scope>
    <source>
        <strain evidence="2">Lor288</strain>
    </source>
</reference>
<feature type="signal peptide" evidence="1">
    <location>
        <begin position="1"/>
        <end position="31"/>
    </location>
</feature>
<dbReference type="EMBL" id="JBBWWR010000014">
    <property type="protein sequence ID" value="KAK8953413.1"/>
    <property type="molecule type" value="Genomic_DNA"/>
</dbReference>
<gene>
    <name evidence="2" type="primary">VLN4</name>
    <name evidence="2" type="ORF">KSP40_PGU001991</name>
</gene>
<proteinExistence type="predicted"/>
<evidence type="ECO:0000313" key="2">
    <source>
        <dbReference type="EMBL" id="KAK8953413.1"/>
    </source>
</evidence>
<sequence>MGRERSGWQAARLITAFLLLLLHFEMSLVDAQSPRSSSPWKTLSGVCHEFLCKSGLILAIRISSCEGDVDFSGGISSGYKKFKVESAIEDKTYNPEGIALFRVQGFGPENMQAIQVNLVCPTSSHLVVLKPQYVQQDPDLSGGGLSFQ</sequence>